<organism evidence="1 2">
    <name type="scientific">Caenorhabditis auriculariae</name>
    <dbReference type="NCBI Taxonomy" id="2777116"/>
    <lineage>
        <taxon>Eukaryota</taxon>
        <taxon>Metazoa</taxon>
        <taxon>Ecdysozoa</taxon>
        <taxon>Nematoda</taxon>
        <taxon>Chromadorea</taxon>
        <taxon>Rhabditida</taxon>
        <taxon>Rhabditina</taxon>
        <taxon>Rhabditomorpha</taxon>
        <taxon>Rhabditoidea</taxon>
        <taxon>Rhabditidae</taxon>
        <taxon>Peloderinae</taxon>
        <taxon>Caenorhabditis</taxon>
    </lineage>
</organism>
<reference evidence="1" key="1">
    <citation type="submission" date="2020-10" db="EMBL/GenBank/DDBJ databases">
        <authorList>
            <person name="Kikuchi T."/>
        </authorList>
    </citation>
    <scope>NUCLEOTIDE SEQUENCE</scope>
    <source>
        <strain evidence="1">NKZ352</strain>
    </source>
</reference>
<accession>A0A8S1HNB0</accession>
<keyword evidence="2" id="KW-1185">Reference proteome</keyword>
<protein>
    <recommendedName>
        <fullName evidence="3">DOT1 domain-containing protein</fullName>
    </recommendedName>
</protein>
<evidence type="ECO:0008006" key="3">
    <source>
        <dbReference type="Google" id="ProtNLM"/>
    </source>
</evidence>
<name>A0A8S1HNB0_9PELO</name>
<proteinExistence type="predicted"/>
<sequence length="184" mass="20390">MEQFELDITSGKCKLKLEDAKRLFRTIALGLEEKNLDENSAFAKPMRPRNPIPGNGPKLDSTVIVSRVPLFTSTLFLYTDEDIDGLVEKGEFSRTYCSACGSRKTQPLQIISHSLNRNEIEFIFTKLMPSDVSQVLDIGSRTGAVLFGASIFSEGKVRGLGVEINEGMVKNCQRHGGKIQFAKC</sequence>
<dbReference type="EMBL" id="CAJGYM010000110">
    <property type="protein sequence ID" value="CAD6197958.1"/>
    <property type="molecule type" value="Genomic_DNA"/>
</dbReference>
<dbReference type="OrthoDB" id="15794at2759"/>
<evidence type="ECO:0000313" key="2">
    <source>
        <dbReference type="Proteomes" id="UP000835052"/>
    </source>
</evidence>
<evidence type="ECO:0000313" key="1">
    <source>
        <dbReference type="EMBL" id="CAD6197958.1"/>
    </source>
</evidence>
<comment type="caution">
    <text evidence="1">The sequence shown here is derived from an EMBL/GenBank/DDBJ whole genome shotgun (WGS) entry which is preliminary data.</text>
</comment>
<dbReference type="Gene3D" id="3.40.50.150">
    <property type="entry name" value="Vaccinia Virus protein VP39"/>
    <property type="match status" value="1"/>
</dbReference>
<gene>
    <name evidence="1" type="ORF">CAUJ_LOCUS13865</name>
</gene>
<dbReference type="AlphaFoldDB" id="A0A8S1HNB0"/>
<dbReference type="InterPro" id="IPR029063">
    <property type="entry name" value="SAM-dependent_MTases_sf"/>
</dbReference>
<dbReference type="SUPFAM" id="SSF53335">
    <property type="entry name" value="S-adenosyl-L-methionine-dependent methyltransferases"/>
    <property type="match status" value="1"/>
</dbReference>
<dbReference type="Proteomes" id="UP000835052">
    <property type="component" value="Unassembled WGS sequence"/>
</dbReference>